<proteinExistence type="predicted"/>
<reference evidence="2" key="1">
    <citation type="submission" date="2016-04" db="EMBL/GenBank/DDBJ databases">
        <authorList>
            <person name="Ray J."/>
            <person name="Price M."/>
            <person name="Deutschbauer A."/>
        </authorList>
    </citation>
    <scope>NUCLEOTIDE SEQUENCE [LARGE SCALE GENOMIC DNA]</scope>
    <source>
        <strain evidence="2">FW300-N2E2</strain>
    </source>
</reference>
<gene>
    <name evidence="1" type="ORF">TK06_06045</name>
</gene>
<dbReference type="EMBL" id="CP015225">
    <property type="protein sequence ID" value="AMZ70682.1"/>
    <property type="molecule type" value="Genomic_DNA"/>
</dbReference>
<organism evidence="1 2">
    <name type="scientific">Pseudomonas fluorescens</name>
    <dbReference type="NCBI Taxonomy" id="294"/>
    <lineage>
        <taxon>Bacteria</taxon>
        <taxon>Pseudomonadati</taxon>
        <taxon>Pseudomonadota</taxon>
        <taxon>Gammaproteobacteria</taxon>
        <taxon>Pseudomonadales</taxon>
        <taxon>Pseudomonadaceae</taxon>
        <taxon>Pseudomonas</taxon>
    </lineage>
</organism>
<evidence type="ECO:0000313" key="2">
    <source>
        <dbReference type="Proteomes" id="UP000076083"/>
    </source>
</evidence>
<sequence>MSTLMSFFLDTLQPCLNDPDNAKLWLPKQLAEMQGGDGNPVLPVHADEQDLGYLTGDNGNYIAQRFANVWSLMNDEDAVPDPKKPYPYLSLSAVLVDGLQNIFVNPSSSTLTGQGYSITLPLLFNYYNGPSGQTHLPPLTMSGNYRIDQSLLIGDAPDTSTTDIIGTGAFTVAFSECMLNAQVSVTIEGSAATRSLAIGVSDLKITNVKGGSITLNFTQLTLDGDLTGKDELIELIRQALSASQGQAAMVGALSSMLNLPSNLQSVNDMLGTQAENLMSSVFGPLPAQGLPNDDSGQDAASPVDLFLFDRTRVALNEANSNWYLPWQLACSSDPVLEPYSNPQIDIPDQTYGGLKYTNIQLTKLTLSGGSNAQAPLSAVTLSTPRIAATLSFGALAEGPVRQLDRPGPTVSQPVPPAPPLTVNAGFSLTQQGLKPVLLQGTLTATVVNLQSSLTITPSGADVNALTLTISDISANLDSAQIDVSVTLTPRDTALEQIIGRLFQKPEVQSQIAKALNDALSAQAPQLSEEFSQIARKAILNQLNS</sequence>
<dbReference type="RefSeq" id="WP_063321278.1">
    <property type="nucleotide sequence ID" value="NZ_CP015225.1"/>
</dbReference>
<accession>A0A159ZWX7</accession>
<dbReference type="AlphaFoldDB" id="A0A159ZWX7"/>
<reference evidence="1 2" key="2">
    <citation type="journal article" date="2018" name="Nature">
        <title>Mutant phenotypes for thousands of bacterial genes of unknown function.</title>
        <authorList>
            <person name="Price M.N."/>
            <person name="Wetmore K.M."/>
            <person name="Waters R.J."/>
            <person name="Callaghan M."/>
            <person name="Ray J."/>
            <person name="Liu H."/>
            <person name="Kuehl J.V."/>
            <person name="Melnyk R.A."/>
            <person name="Lamson J.S."/>
            <person name="Suh Y."/>
            <person name="Carlson H.K."/>
            <person name="Esquivel Z."/>
            <person name="Sadeeshkumar H."/>
            <person name="Chakraborty R."/>
            <person name="Zane G.M."/>
            <person name="Rubin B.E."/>
            <person name="Wall J.D."/>
            <person name="Visel A."/>
            <person name="Bristow J."/>
            <person name="Blow M.J."/>
            <person name="Arkin A.P."/>
            <person name="Deutschbauer A.M."/>
        </authorList>
    </citation>
    <scope>NUCLEOTIDE SEQUENCE [LARGE SCALE GENOMIC DNA]</scope>
    <source>
        <strain evidence="1 2">FW300-N2E2</strain>
    </source>
</reference>
<protein>
    <submittedName>
        <fullName evidence="1">Uncharacterized protein</fullName>
    </submittedName>
</protein>
<evidence type="ECO:0000313" key="1">
    <source>
        <dbReference type="EMBL" id="AMZ70682.1"/>
    </source>
</evidence>
<dbReference type="Proteomes" id="UP000076083">
    <property type="component" value="Chromosome"/>
</dbReference>
<name>A0A159ZWX7_PSEFL</name>